<dbReference type="InterPro" id="IPR013798">
    <property type="entry name" value="Indole-3-glycerol_P_synth_dom"/>
</dbReference>
<dbReference type="InterPro" id="IPR045186">
    <property type="entry name" value="Indole-3-glycerol_P_synth"/>
</dbReference>
<dbReference type="AlphaFoldDB" id="A0A1G9VMW5"/>
<dbReference type="GO" id="GO:0004425">
    <property type="term" value="F:indole-3-glycerol-phosphate synthase activity"/>
    <property type="evidence" value="ECO:0007669"/>
    <property type="project" value="UniProtKB-UniRule"/>
</dbReference>
<comment type="catalytic activity">
    <reaction evidence="1 8">
        <text>1-(2-carboxyphenylamino)-1-deoxy-D-ribulose 5-phosphate + H(+) = (1S,2R)-1-C-(indol-3-yl)glycerol 3-phosphate + CO2 + H2O</text>
        <dbReference type="Rhea" id="RHEA:23476"/>
        <dbReference type="ChEBI" id="CHEBI:15377"/>
        <dbReference type="ChEBI" id="CHEBI:15378"/>
        <dbReference type="ChEBI" id="CHEBI:16526"/>
        <dbReference type="ChEBI" id="CHEBI:58613"/>
        <dbReference type="ChEBI" id="CHEBI:58866"/>
        <dbReference type="EC" id="4.1.1.48"/>
    </reaction>
</comment>
<keyword evidence="6 8" id="KW-0057">Aromatic amino acid biosynthesis</keyword>
<evidence type="ECO:0000313" key="11">
    <source>
        <dbReference type="Proteomes" id="UP000198901"/>
    </source>
</evidence>
<evidence type="ECO:0000256" key="3">
    <source>
        <dbReference type="ARBA" id="ARBA00022605"/>
    </source>
</evidence>
<keyword evidence="7 8" id="KW-0456">Lyase</keyword>
<proteinExistence type="inferred from homology"/>
<keyword evidence="11" id="KW-1185">Reference proteome</keyword>
<evidence type="ECO:0000256" key="2">
    <source>
        <dbReference type="ARBA" id="ARBA00004696"/>
    </source>
</evidence>
<dbReference type="STRING" id="563176.SAMN04488090_4161"/>
<dbReference type="Proteomes" id="UP000198901">
    <property type="component" value="Unassembled WGS sequence"/>
</dbReference>
<dbReference type="EMBL" id="FNGS01000008">
    <property type="protein sequence ID" value="SDM73145.1"/>
    <property type="molecule type" value="Genomic_DNA"/>
</dbReference>
<gene>
    <name evidence="8" type="primary">trpC</name>
    <name evidence="10" type="ORF">SAMN04488090_4161</name>
</gene>
<organism evidence="10 11">
    <name type="scientific">Siphonobacter aquaeclarae</name>
    <dbReference type="NCBI Taxonomy" id="563176"/>
    <lineage>
        <taxon>Bacteria</taxon>
        <taxon>Pseudomonadati</taxon>
        <taxon>Bacteroidota</taxon>
        <taxon>Cytophagia</taxon>
        <taxon>Cytophagales</taxon>
        <taxon>Cytophagaceae</taxon>
        <taxon>Siphonobacter</taxon>
    </lineage>
</organism>
<name>A0A1G9VMW5_9BACT</name>
<dbReference type="InterPro" id="IPR013785">
    <property type="entry name" value="Aldolase_TIM"/>
</dbReference>
<sequence>MNILEKIVLHKKKEVAQAKANISAKELELFPAFGRKVNSLSASLLAEGSSGIIAEFKRKSPSKGTINDKVLVQDVTAAYSAAGAAGLSVLTDEEFFGGNADDLQLARKSNPRTPVLRKDFIVDEYQILEAKAWGADVILLIAACLTPEEIRKYAATARSLGLEVLMEVHDEEELTRSLTPDLNLIGVNNRNLKTFEVSIETSLRLVEQIPDTVVKVSESGLSSAETIRQLHTAGYRGFLIGENFMKTPHPGQALSDLVGALQQVTI</sequence>
<keyword evidence="4 8" id="KW-0210">Decarboxylase</keyword>
<evidence type="ECO:0000256" key="5">
    <source>
        <dbReference type="ARBA" id="ARBA00022822"/>
    </source>
</evidence>
<keyword evidence="5 8" id="KW-0822">Tryptophan biosynthesis</keyword>
<evidence type="ECO:0000256" key="1">
    <source>
        <dbReference type="ARBA" id="ARBA00001633"/>
    </source>
</evidence>
<protein>
    <recommendedName>
        <fullName evidence="8">Indole-3-glycerol phosphate synthase</fullName>
        <shortName evidence="8">IGPS</shortName>
        <ecNumber evidence="8">4.1.1.48</ecNumber>
    </recommendedName>
</protein>
<comment type="pathway">
    <text evidence="2 8">Amino-acid biosynthesis; L-tryptophan biosynthesis; L-tryptophan from chorismate: step 4/5.</text>
</comment>
<dbReference type="RefSeq" id="WP_093207510.1">
    <property type="nucleotide sequence ID" value="NZ_FNGS01000008.1"/>
</dbReference>
<dbReference type="SUPFAM" id="SSF51366">
    <property type="entry name" value="Ribulose-phoshate binding barrel"/>
    <property type="match status" value="1"/>
</dbReference>
<dbReference type="CDD" id="cd00331">
    <property type="entry name" value="IGPS"/>
    <property type="match status" value="1"/>
</dbReference>
<dbReference type="InterPro" id="IPR011060">
    <property type="entry name" value="RibuloseP-bd_barrel"/>
</dbReference>
<evidence type="ECO:0000313" key="10">
    <source>
        <dbReference type="EMBL" id="SDM73145.1"/>
    </source>
</evidence>
<evidence type="ECO:0000256" key="8">
    <source>
        <dbReference type="HAMAP-Rule" id="MF_00134"/>
    </source>
</evidence>
<dbReference type="UniPathway" id="UPA00035">
    <property type="reaction ID" value="UER00043"/>
</dbReference>
<dbReference type="FunFam" id="3.20.20.70:FF:000024">
    <property type="entry name" value="Indole-3-glycerol phosphate synthase"/>
    <property type="match status" value="1"/>
</dbReference>
<reference evidence="10 11" key="1">
    <citation type="submission" date="2016-10" db="EMBL/GenBank/DDBJ databases">
        <authorList>
            <person name="de Groot N.N."/>
        </authorList>
    </citation>
    <scope>NUCLEOTIDE SEQUENCE [LARGE SCALE GENOMIC DNA]</scope>
    <source>
        <strain evidence="10 11">DSM 21668</strain>
    </source>
</reference>
<evidence type="ECO:0000256" key="6">
    <source>
        <dbReference type="ARBA" id="ARBA00023141"/>
    </source>
</evidence>
<evidence type="ECO:0000259" key="9">
    <source>
        <dbReference type="Pfam" id="PF00218"/>
    </source>
</evidence>
<keyword evidence="3 8" id="KW-0028">Amino-acid biosynthesis</keyword>
<dbReference type="GO" id="GO:0004640">
    <property type="term" value="F:phosphoribosylanthranilate isomerase activity"/>
    <property type="evidence" value="ECO:0007669"/>
    <property type="project" value="TreeGrafter"/>
</dbReference>
<dbReference type="NCBIfam" id="NF001377">
    <property type="entry name" value="PRK00278.2-4"/>
    <property type="match status" value="1"/>
</dbReference>
<dbReference type="HAMAP" id="MF_00134_B">
    <property type="entry name" value="IGPS_B"/>
    <property type="match status" value="1"/>
</dbReference>
<evidence type="ECO:0000256" key="7">
    <source>
        <dbReference type="ARBA" id="ARBA00023239"/>
    </source>
</evidence>
<dbReference type="OrthoDB" id="9804217at2"/>
<dbReference type="PANTHER" id="PTHR22854">
    <property type="entry name" value="TRYPTOPHAN BIOSYNTHESIS PROTEIN"/>
    <property type="match status" value="1"/>
</dbReference>
<dbReference type="Pfam" id="PF00218">
    <property type="entry name" value="IGPS"/>
    <property type="match status" value="1"/>
</dbReference>
<dbReference type="InterPro" id="IPR001468">
    <property type="entry name" value="Indole-3-GlycerolPSynthase_CS"/>
</dbReference>
<dbReference type="GO" id="GO:0000162">
    <property type="term" value="P:L-tryptophan biosynthetic process"/>
    <property type="evidence" value="ECO:0007669"/>
    <property type="project" value="UniProtKB-UniRule"/>
</dbReference>
<evidence type="ECO:0000256" key="4">
    <source>
        <dbReference type="ARBA" id="ARBA00022793"/>
    </source>
</evidence>
<feature type="domain" description="Indole-3-glycerol phosphate synthase" evidence="9">
    <location>
        <begin position="4"/>
        <end position="256"/>
    </location>
</feature>
<accession>A0A1G9VMW5</accession>
<dbReference type="PROSITE" id="PS00614">
    <property type="entry name" value="IGPS"/>
    <property type="match status" value="1"/>
</dbReference>
<dbReference type="EC" id="4.1.1.48" evidence="8"/>
<comment type="similarity">
    <text evidence="8">Belongs to the TrpC family.</text>
</comment>
<dbReference type="Gene3D" id="3.20.20.70">
    <property type="entry name" value="Aldolase class I"/>
    <property type="match status" value="1"/>
</dbReference>
<dbReference type="PANTHER" id="PTHR22854:SF2">
    <property type="entry name" value="INDOLE-3-GLYCEROL-PHOSPHATE SYNTHASE"/>
    <property type="match status" value="1"/>
</dbReference>